<evidence type="ECO:0000256" key="4">
    <source>
        <dbReference type="ARBA" id="ARBA00022692"/>
    </source>
</evidence>
<keyword evidence="5 7" id="KW-1133">Transmembrane helix</keyword>
<keyword evidence="3" id="KW-0813">Transport</keyword>
<comment type="subcellular location">
    <subcellularLocation>
        <location evidence="1">Membrane</location>
    </subcellularLocation>
</comment>
<sequence>MATLVQTVGFPLLFIPFFLIPSLEGVPVSSAPPSPTTLALVLSGSCISLHLLIHFFVLLNWLSTQFLNFQKLTALRFNSIIVLSLSAALVVVDDDSDEPSGVLKLKYFIGFICTLSASALWRVEDFEGRNGRIRLGECILCNDFGWDSSCLAGLLVDDNYCRFYLVNKFGLNVDIQHFSGSGLLVELDFVIFKTHDMNAVIHSMQNDDIDDCQYGS</sequence>
<evidence type="ECO:0000256" key="5">
    <source>
        <dbReference type="ARBA" id="ARBA00022989"/>
    </source>
</evidence>
<evidence type="ECO:0000256" key="6">
    <source>
        <dbReference type="ARBA" id="ARBA00023136"/>
    </source>
</evidence>
<evidence type="ECO:0000256" key="8">
    <source>
        <dbReference type="SAM" id="SignalP"/>
    </source>
</evidence>
<keyword evidence="8" id="KW-0732">Signal</keyword>
<feature type="transmembrane region" description="Helical" evidence="7">
    <location>
        <begin position="41"/>
        <end position="62"/>
    </location>
</feature>
<dbReference type="Pfam" id="PF16913">
    <property type="entry name" value="PUNUT"/>
    <property type="match status" value="1"/>
</dbReference>
<dbReference type="GO" id="GO:0005345">
    <property type="term" value="F:purine nucleobase transmembrane transporter activity"/>
    <property type="evidence" value="ECO:0007669"/>
    <property type="project" value="UniProtKB-ARBA"/>
</dbReference>
<evidence type="ECO:0000313" key="10">
    <source>
        <dbReference type="Proteomes" id="UP001370490"/>
    </source>
</evidence>
<feature type="transmembrane region" description="Helical" evidence="7">
    <location>
        <begin position="104"/>
        <end position="123"/>
    </location>
</feature>
<comment type="caution">
    <text evidence="9">The sequence shown here is derived from an EMBL/GenBank/DDBJ whole genome shotgun (WGS) entry which is preliminary data.</text>
</comment>
<keyword evidence="10" id="KW-1185">Reference proteome</keyword>
<accession>A0AAN8UYZ4</accession>
<dbReference type="GO" id="GO:0015211">
    <property type="term" value="F:purine nucleoside transmembrane transporter activity"/>
    <property type="evidence" value="ECO:0007669"/>
    <property type="project" value="InterPro"/>
</dbReference>
<keyword evidence="4 7" id="KW-0812">Transmembrane</keyword>
<dbReference type="EMBL" id="JBAMMX010000022">
    <property type="protein sequence ID" value="KAK6918012.1"/>
    <property type="molecule type" value="Genomic_DNA"/>
</dbReference>
<feature type="chain" id="PRO_5042822089" evidence="8">
    <location>
        <begin position="26"/>
        <end position="216"/>
    </location>
</feature>
<dbReference type="GO" id="GO:0016020">
    <property type="term" value="C:membrane"/>
    <property type="evidence" value="ECO:0007669"/>
    <property type="project" value="UniProtKB-SubCell"/>
</dbReference>
<dbReference type="PANTHER" id="PTHR31376:SF2">
    <property type="entry name" value="PURINE PERMEASE 11-RELATED"/>
    <property type="match status" value="1"/>
</dbReference>
<protein>
    <submittedName>
        <fullName evidence="9">Uncharacterized protein</fullName>
    </submittedName>
</protein>
<name>A0AAN8UYZ4_9MAGN</name>
<organism evidence="9 10">
    <name type="scientific">Dillenia turbinata</name>
    <dbReference type="NCBI Taxonomy" id="194707"/>
    <lineage>
        <taxon>Eukaryota</taxon>
        <taxon>Viridiplantae</taxon>
        <taxon>Streptophyta</taxon>
        <taxon>Embryophyta</taxon>
        <taxon>Tracheophyta</taxon>
        <taxon>Spermatophyta</taxon>
        <taxon>Magnoliopsida</taxon>
        <taxon>eudicotyledons</taxon>
        <taxon>Gunneridae</taxon>
        <taxon>Pentapetalae</taxon>
        <taxon>Dilleniales</taxon>
        <taxon>Dilleniaceae</taxon>
        <taxon>Dillenia</taxon>
    </lineage>
</organism>
<evidence type="ECO:0000256" key="3">
    <source>
        <dbReference type="ARBA" id="ARBA00022448"/>
    </source>
</evidence>
<keyword evidence="6 7" id="KW-0472">Membrane</keyword>
<reference evidence="9 10" key="1">
    <citation type="submission" date="2023-12" db="EMBL/GenBank/DDBJ databases">
        <title>A high-quality genome assembly for Dillenia turbinata (Dilleniales).</title>
        <authorList>
            <person name="Chanderbali A."/>
        </authorList>
    </citation>
    <scope>NUCLEOTIDE SEQUENCE [LARGE SCALE GENOMIC DNA]</scope>
    <source>
        <strain evidence="9">LSX21</strain>
        <tissue evidence="9">Leaf</tissue>
    </source>
</reference>
<gene>
    <name evidence="9" type="ORF">RJ641_016434</name>
</gene>
<dbReference type="PANTHER" id="PTHR31376">
    <property type="entry name" value="OS09G0467300 PROTEIN-RELATED"/>
    <property type="match status" value="1"/>
</dbReference>
<evidence type="ECO:0000256" key="1">
    <source>
        <dbReference type="ARBA" id="ARBA00004370"/>
    </source>
</evidence>
<feature type="signal peptide" evidence="8">
    <location>
        <begin position="1"/>
        <end position="25"/>
    </location>
</feature>
<dbReference type="AlphaFoldDB" id="A0AAN8UYZ4"/>
<comment type="similarity">
    <text evidence="2">Belongs to the purine permeases (TC 2.A.7.14) family.</text>
</comment>
<dbReference type="Proteomes" id="UP001370490">
    <property type="component" value="Unassembled WGS sequence"/>
</dbReference>
<proteinExistence type="inferred from homology"/>
<feature type="transmembrane region" description="Helical" evidence="7">
    <location>
        <begin position="74"/>
        <end position="92"/>
    </location>
</feature>
<evidence type="ECO:0000313" key="9">
    <source>
        <dbReference type="EMBL" id="KAK6918012.1"/>
    </source>
</evidence>
<dbReference type="InterPro" id="IPR030182">
    <property type="entry name" value="PUP_plant"/>
</dbReference>
<evidence type="ECO:0000256" key="7">
    <source>
        <dbReference type="SAM" id="Phobius"/>
    </source>
</evidence>
<evidence type="ECO:0000256" key="2">
    <source>
        <dbReference type="ARBA" id="ARBA00006213"/>
    </source>
</evidence>